<dbReference type="Gene3D" id="3.90.70.10">
    <property type="entry name" value="Cysteine proteinases"/>
    <property type="match status" value="1"/>
</dbReference>
<reference evidence="3 4" key="1">
    <citation type="submission" date="2020-08" db="EMBL/GenBank/DDBJ databases">
        <title>Sequencing the genomes of 1000 actinobacteria strains.</title>
        <authorList>
            <person name="Klenk H.-P."/>
        </authorList>
    </citation>
    <scope>NUCLEOTIDE SEQUENCE [LARGE SCALE GENOMIC DNA]</scope>
    <source>
        <strain evidence="3 4">DSM 43149</strain>
    </source>
</reference>
<dbReference type="AlphaFoldDB" id="A0A7W7HU20"/>
<dbReference type="InterPro" id="IPR038765">
    <property type="entry name" value="Papain-like_cys_pep_sf"/>
</dbReference>
<feature type="signal peptide" evidence="1">
    <location>
        <begin position="1"/>
        <end position="31"/>
    </location>
</feature>
<evidence type="ECO:0000259" key="2">
    <source>
        <dbReference type="Pfam" id="PF13529"/>
    </source>
</evidence>
<organism evidence="3 4">
    <name type="scientific">Actinoplanes digitatis</name>
    <dbReference type="NCBI Taxonomy" id="1868"/>
    <lineage>
        <taxon>Bacteria</taxon>
        <taxon>Bacillati</taxon>
        <taxon>Actinomycetota</taxon>
        <taxon>Actinomycetes</taxon>
        <taxon>Micromonosporales</taxon>
        <taxon>Micromonosporaceae</taxon>
        <taxon>Actinoplanes</taxon>
    </lineage>
</organism>
<evidence type="ECO:0000256" key="1">
    <source>
        <dbReference type="SAM" id="SignalP"/>
    </source>
</evidence>
<gene>
    <name evidence="3" type="ORF">BJ971_001327</name>
</gene>
<evidence type="ECO:0000313" key="3">
    <source>
        <dbReference type="EMBL" id="MBB4760771.1"/>
    </source>
</evidence>
<evidence type="ECO:0000313" key="4">
    <source>
        <dbReference type="Proteomes" id="UP000578112"/>
    </source>
</evidence>
<keyword evidence="1" id="KW-0732">Signal</keyword>
<protein>
    <recommendedName>
        <fullName evidence="2">Peptidase C39-like domain-containing protein</fullName>
    </recommendedName>
</protein>
<sequence>MRRISRLLTAVAVVLCGLVATTAVTQSAAFAASSADVSYSFQWQQNYYYCGPAATRIALTARGYTYSQSYIAGQLGTTTNGTNSAADTTRVMNSLAHTGFYETKWIPGNSATQAEINRLQYDIVYDIPRGYAIVANVVGTAVDTDGDAHSYSGGHYLTIVGYSNNGWTAHLADPADANGYGWYWMDTTRLAHWIAARGYTA</sequence>
<dbReference type="RefSeq" id="WP_184990780.1">
    <property type="nucleotide sequence ID" value="NZ_BOMK01000028.1"/>
</dbReference>
<proteinExistence type="predicted"/>
<feature type="chain" id="PRO_5030508405" description="Peptidase C39-like domain-containing protein" evidence="1">
    <location>
        <begin position="32"/>
        <end position="201"/>
    </location>
</feature>
<comment type="caution">
    <text evidence="3">The sequence shown here is derived from an EMBL/GenBank/DDBJ whole genome shotgun (WGS) entry which is preliminary data.</text>
</comment>
<dbReference type="Pfam" id="PF13529">
    <property type="entry name" value="Peptidase_C39_2"/>
    <property type="match status" value="1"/>
</dbReference>
<keyword evidence="4" id="KW-1185">Reference proteome</keyword>
<dbReference type="SUPFAM" id="SSF54001">
    <property type="entry name" value="Cysteine proteinases"/>
    <property type="match status" value="1"/>
</dbReference>
<dbReference type="InterPro" id="IPR039564">
    <property type="entry name" value="Peptidase_C39-like"/>
</dbReference>
<dbReference type="Proteomes" id="UP000578112">
    <property type="component" value="Unassembled WGS sequence"/>
</dbReference>
<feature type="domain" description="Peptidase C39-like" evidence="2">
    <location>
        <begin position="36"/>
        <end position="175"/>
    </location>
</feature>
<dbReference type="EMBL" id="JACHNH010000001">
    <property type="protein sequence ID" value="MBB4760771.1"/>
    <property type="molecule type" value="Genomic_DNA"/>
</dbReference>
<name>A0A7W7HU20_9ACTN</name>
<accession>A0A7W7HU20</accession>